<name>A0A923MGW0_9BURK</name>
<organism evidence="2 3">
    <name type="scientific">Ramlibacter albus</name>
    <dbReference type="NCBI Taxonomy" id="2079448"/>
    <lineage>
        <taxon>Bacteria</taxon>
        <taxon>Pseudomonadati</taxon>
        <taxon>Pseudomonadota</taxon>
        <taxon>Betaproteobacteria</taxon>
        <taxon>Burkholderiales</taxon>
        <taxon>Comamonadaceae</taxon>
        <taxon>Ramlibacter</taxon>
    </lineage>
</organism>
<evidence type="ECO:0000313" key="2">
    <source>
        <dbReference type="EMBL" id="MBC5768722.1"/>
    </source>
</evidence>
<gene>
    <name evidence="2" type="ORF">H8R02_29955</name>
</gene>
<protein>
    <submittedName>
        <fullName evidence="2">Transposase</fullName>
    </submittedName>
</protein>
<evidence type="ECO:0000313" key="3">
    <source>
        <dbReference type="Proteomes" id="UP000596827"/>
    </source>
</evidence>
<dbReference type="Proteomes" id="UP000596827">
    <property type="component" value="Unassembled WGS sequence"/>
</dbReference>
<dbReference type="GO" id="GO:0004803">
    <property type="term" value="F:transposase activity"/>
    <property type="evidence" value="ECO:0007669"/>
    <property type="project" value="InterPro"/>
</dbReference>
<dbReference type="Gene3D" id="1.10.10.60">
    <property type="entry name" value="Homeodomain-like"/>
    <property type="match status" value="1"/>
</dbReference>
<dbReference type="InterPro" id="IPR002514">
    <property type="entry name" value="Transposase_8"/>
</dbReference>
<proteinExistence type="predicted"/>
<dbReference type="Pfam" id="PF01527">
    <property type="entry name" value="HTH_Tnp_1"/>
    <property type="match status" value="1"/>
</dbReference>
<dbReference type="RefSeq" id="WP_187085692.1">
    <property type="nucleotide sequence ID" value="NZ_JACORU010000028.1"/>
</dbReference>
<dbReference type="GO" id="GO:0003677">
    <property type="term" value="F:DNA binding"/>
    <property type="evidence" value="ECO:0007669"/>
    <property type="project" value="InterPro"/>
</dbReference>
<keyword evidence="3" id="KW-1185">Reference proteome</keyword>
<dbReference type="GO" id="GO:0006313">
    <property type="term" value="P:DNA transposition"/>
    <property type="evidence" value="ECO:0007669"/>
    <property type="project" value="InterPro"/>
</dbReference>
<sequence>MAKRNGPAKIKQYSLEFKLKAVQLSDQPGVLIKDVAESLCIHPFMLSKWRKQVRDGVLVGDASPLQPQETAELQRLREVEKQFKRLQMEHDILKKAIRFASERKMRSSASSRQTGKPSRSKVSVR</sequence>
<accession>A0A923MGW0</accession>
<dbReference type="EMBL" id="JACORU010000028">
    <property type="protein sequence ID" value="MBC5768722.1"/>
    <property type="molecule type" value="Genomic_DNA"/>
</dbReference>
<feature type="region of interest" description="Disordered" evidence="1">
    <location>
        <begin position="102"/>
        <end position="125"/>
    </location>
</feature>
<comment type="caution">
    <text evidence="2">The sequence shown here is derived from an EMBL/GenBank/DDBJ whole genome shotgun (WGS) entry which is preliminary data.</text>
</comment>
<dbReference type="InterPro" id="IPR009057">
    <property type="entry name" value="Homeodomain-like_sf"/>
</dbReference>
<evidence type="ECO:0000256" key="1">
    <source>
        <dbReference type="SAM" id="MobiDB-lite"/>
    </source>
</evidence>
<feature type="compositionally biased region" description="Polar residues" evidence="1">
    <location>
        <begin position="107"/>
        <end position="117"/>
    </location>
</feature>
<dbReference type="SUPFAM" id="SSF46689">
    <property type="entry name" value="Homeodomain-like"/>
    <property type="match status" value="1"/>
</dbReference>
<dbReference type="AlphaFoldDB" id="A0A923MGW0"/>
<reference evidence="2" key="1">
    <citation type="submission" date="2020-08" db="EMBL/GenBank/DDBJ databases">
        <title>Ramlibacter sp. GTP1 16S ribosomal RNA gene genome sequencing and assembly.</title>
        <authorList>
            <person name="Kang M."/>
        </authorList>
    </citation>
    <scope>NUCLEOTIDE SEQUENCE</scope>
    <source>
        <strain evidence="2">GTP1</strain>
    </source>
</reference>